<organism evidence="2 3">
    <name type="scientific">Sinorhizobium saheli</name>
    <dbReference type="NCBI Taxonomy" id="36856"/>
    <lineage>
        <taxon>Bacteria</taxon>
        <taxon>Pseudomonadati</taxon>
        <taxon>Pseudomonadota</taxon>
        <taxon>Alphaproteobacteria</taxon>
        <taxon>Hyphomicrobiales</taxon>
        <taxon>Rhizobiaceae</taxon>
        <taxon>Sinorhizobium/Ensifer group</taxon>
        <taxon>Sinorhizobium</taxon>
    </lineage>
</organism>
<dbReference type="InterPro" id="IPR027417">
    <property type="entry name" value="P-loop_NTPase"/>
</dbReference>
<sequence length="310" mass="36364">MLATNLRPPIFLIGNYRSGTTIAQNLIGLHPDVVTWYEPRTLWLYADPGRRHDEFSESDATEKVIRYIRGRFLEFQVRSGNRQIMENTPSNVLRVPYVHKIFPEATYLYITRNPFSCISSMELKWQRTKTIKGLRRTLAVTPITQLHYYVGGFVKQMIVKKLLRRKYTPSYGPRYRGIDHDLNERNNMKVIARQWARGNRKAREDLARLGNGRVLWFRYEDLMQDTEATLRRIYEHCGLACSDDIVRAAKEMVDPTRQEKWLRLDREELRAILPEIEEEMGFYGYEIPEPLRLAGVSAAPRIPSDAQRSL</sequence>
<dbReference type="Proteomes" id="UP000078507">
    <property type="component" value="Unassembled WGS sequence"/>
</dbReference>
<dbReference type="AlphaFoldDB" id="A0A178Y369"/>
<dbReference type="Gene3D" id="3.40.50.300">
    <property type="entry name" value="P-loop containing nucleotide triphosphate hydrolases"/>
    <property type="match status" value="1"/>
</dbReference>
<dbReference type="STRING" id="36856.ATB98_06290"/>
<dbReference type="PANTHER" id="PTHR12788:SF10">
    <property type="entry name" value="PROTEIN-TYROSINE SULFOTRANSFERASE"/>
    <property type="match status" value="1"/>
</dbReference>
<name>A0A178Y369_SINSA</name>
<evidence type="ECO:0000313" key="3">
    <source>
        <dbReference type="Proteomes" id="UP000078507"/>
    </source>
</evidence>
<dbReference type="GO" id="GO:0008476">
    <property type="term" value="F:protein-tyrosine sulfotransferase activity"/>
    <property type="evidence" value="ECO:0007669"/>
    <property type="project" value="InterPro"/>
</dbReference>
<evidence type="ECO:0008006" key="4">
    <source>
        <dbReference type="Google" id="ProtNLM"/>
    </source>
</evidence>
<evidence type="ECO:0000256" key="1">
    <source>
        <dbReference type="ARBA" id="ARBA00022679"/>
    </source>
</evidence>
<dbReference type="SUPFAM" id="SSF52540">
    <property type="entry name" value="P-loop containing nucleoside triphosphate hydrolases"/>
    <property type="match status" value="1"/>
</dbReference>
<comment type="caution">
    <text evidence="2">The sequence shown here is derived from an EMBL/GenBank/DDBJ whole genome shotgun (WGS) entry which is preliminary data.</text>
</comment>
<dbReference type="EMBL" id="LNQB01000083">
    <property type="protein sequence ID" value="OAP42018.1"/>
    <property type="molecule type" value="Genomic_DNA"/>
</dbReference>
<accession>A0A178Y369</accession>
<dbReference type="OrthoDB" id="977108at2"/>
<gene>
    <name evidence="2" type="ORF">ATB98_06290</name>
</gene>
<proteinExistence type="predicted"/>
<keyword evidence="3" id="KW-1185">Reference proteome</keyword>
<protein>
    <recommendedName>
        <fullName evidence="4">Sulfotransferase</fullName>
    </recommendedName>
</protein>
<reference evidence="2 3" key="1">
    <citation type="submission" date="2015-11" db="EMBL/GenBank/DDBJ databases">
        <title>Ensifer anhuiense sp. nov., an effective nitrogen fixation bacterium with Glycine soja.</title>
        <authorList>
            <person name="Yan H."/>
            <person name="Chen W."/>
        </authorList>
    </citation>
    <scope>NUCLEOTIDE SEQUENCE [LARGE SCALE GENOMIC DNA]</scope>
    <source>
        <strain evidence="2 3">LMG 7837</strain>
    </source>
</reference>
<dbReference type="PANTHER" id="PTHR12788">
    <property type="entry name" value="PROTEIN-TYROSINE SULFOTRANSFERASE 2"/>
    <property type="match status" value="1"/>
</dbReference>
<keyword evidence="1" id="KW-0808">Transferase</keyword>
<evidence type="ECO:0000313" key="2">
    <source>
        <dbReference type="EMBL" id="OAP42018.1"/>
    </source>
</evidence>
<dbReference type="InterPro" id="IPR026634">
    <property type="entry name" value="TPST-like"/>
</dbReference>
<dbReference type="Pfam" id="PF13469">
    <property type="entry name" value="Sulfotransfer_3"/>
    <property type="match status" value="2"/>
</dbReference>
<dbReference type="RefSeq" id="WP_066876815.1">
    <property type="nucleotide sequence ID" value="NZ_LNQB01000083.1"/>
</dbReference>